<reference evidence="3 4" key="1">
    <citation type="submission" date="2024-10" db="EMBL/GenBank/DDBJ databases">
        <title>The Natural Products Discovery Center: Release of the First 8490 Sequenced Strains for Exploring Actinobacteria Biosynthetic Diversity.</title>
        <authorList>
            <person name="Kalkreuter E."/>
            <person name="Kautsar S.A."/>
            <person name="Yang D."/>
            <person name="Bader C.D."/>
            <person name="Teijaro C.N."/>
            <person name="Fluegel L."/>
            <person name="Davis C.M."/>
            <person name="Simpson J.R."/>
            <person name="Lauterbach L."/>
            <person name="Steele A.D."/>
            <person name="Gui C."/>
            <person name="Meng S."/>
            <person name="Li G."/>
            <person name="Viehrig K."/>
            <person name="Ye F."/>
            <person name="Su P."/>
            <person name="Kiefer A.F."/>
            <person name="Nichols A."/>
            <person name="Cepeda A.J."/>
            <person name="Yan W."/>
            <person name="Fan B."/>
            <person name="Jiang Y."/>
            <person name="Adhikari A."/>
            <person name="Zheng C.-J."/>
            <person name="Schuster L."/>
            <person name="Cowan T.M."/>
            <person name="Smanski M.J."/>
            <person name="Chevrette M.G."/>
            <person name="De Carvalho L.P.S."/>
            <person name="Shen B."/>
        </authorList>
    </citation>
    <scope>NUCLEOTIDE SEQUENCE [LARGE SCALE GENOMIC DNA]</scope>
    <source>
        <strain evidence="3 4">NPDC012605</strain>
    </source>
</reference>
<dbReference type="InterPro" id="IPR036513">
    <property type="entry name" value="STAS_dom_sf"/>
</dbReference>
<dbReference type="CDD" id="cd07043">
    <property type="entry name" value="STAS_anti-anti-sigma_factors"/>
    <property type="match status" value="1"/>
</dbReference>
<sequence length="155" mass="16208">MHPLPERSSDVRAPAVDADSKPPATGPDAQMTVKTTPDGIVVVSGEIDSATAPHLSRRLLAALHAHPEGVTLDLAAVTFCDCAGLRAFLRAHAAWAARSERAGSTAPAAPRQHLDSGHRPLTPLALGPVSPRMTRLLQLTGTAELFAPPKTGRPQ</sequence>
<dbReference type="EMBL" id="JBIBDZ010000004">
    <property type="protein sequence ID" value="MFF5919783.1"/>
    <property type="molecule type" value="Genomic_DNA"/>
</dbReference>
<feature type="region of interest" description="Disordered" evidence="1">
    <location>
        <begin position="1"/>
        <end position="32"/>
    </location>
</feature>
<dbReference type="InterPro" id="IPR002645">
    <property type="entry name" value="STAS_dom"/>
</dbReference>
<dbReference type="Proteomes" id="UP001602370">
    <property type="component" value="Unassembled WGS sequence"/>
</dbReference>
<name>A0ABW6XQM2_9ACTN</name>
<dbReference type="Pfam" id="PF13466">
    <property type="entry name" value="STAS_2"/>
    <property type="match status" value="1"/>
</dbReference>
<dbReference type="InterPro" id="IPR058548">
    <property type="entry name" value="MlaB-like_STAS"/>
</dbReference>
<keyword evidence="4" id="KW-1185">Reference proteome</keyword>
<proteinExistence type="predicted"/>
<evidence type="ECO:0000259" key="2">
    <source>
        <dbReference type="PROSITE" id="PS50801"/>
    </source>
</evidence>
<evidence type="ECO:0000256" key="1">
    <source>
        <dbReference type="SAM" id="MobiDB-lite"/>
    </source>
</evidence>
<evidence type="ECO:0000313" key="4">
    <source>
        <dbReference type="Proteomes" id="UP001602370"/>
    </source>
</evidence>
<dbReference type="SUPFAM" id="SSF52091">
    <property type="entry name" value="SpoIIaa-like"/>
    <property type="match status" value="1"/>
</dbReference>
<evidence type="ECO:0000313" key="3">
    <source>
        <dbReference type="EMBL" id="MFF5919783.1"/>
    </source>
</evidence>
<dbReference type="RefSeq" id="WP_388307520.1">
    <property type="nucleotide sequence ID" value="NZ_JBIBDZ010000004.1"/>
</dbReference>
<gene>
    <name evidence="3" type="ORF">ACFY8C_15775</name>
</gene>
<feature type="domain" description="STAS" evidence="2">
    <location>
        <begin position="40"/>
        <end position="91"/>
    </location>
</feature>
<dbReference type="Gene3D" id="3.30.750.24">
    <property type="entry name" value="STAS domain"/>
    <property type="match status" value="1"/>
</dbReference>
<feature type="region of interest" description="Disordered" evidence="1">
    <location>
        <begin position="101"/>
        <end position="128"/>
    </location>
</feature>
<protein>
    <submittedName>
        <fullName evidence="3">STAS domain-containing protein</fullName>
    </submittedName>
</protein>
<accession>A0ABW6XQM2</accession>
<feature type="compositionally biased region" description="Basic and acidic residues" evidence="1">
    <location>
        <begin position="1"/>
        <end position="10"/>
    </location>
</feature>
<dbReference type="PROSITE" id="PS50801">
    <property type="entry name" value="STAS"/>
    <property type="match status" value="1"/>
</dbReference>
<organism evidence="3 4">
    <name type="scientific">Streptomyces flavochromogenes</name>
    <dbReference type="NCBI Taxonomy" id="68199"/>
    <lineage>
        <taxon>Bacteria</taxon>
        <taxon>Bacillati</taxon>
        <taxon>Actinomycetota</taxon>
        <taxon>Actinomycetes</taxon>
        <taxon>Kitasatosporales</taxon>
        <taxon>Streptomycetaceae</taxon>
        <taxon>Streptomyces</taxon>
    </lineage>
</organism>
<comment type="caution">
    <text evidence="3">The sequence shown here is derived from an EMBL/GenBank/DDBJ whole genome shotgun (WGS) entry which is preliminary data.</text>
</comment>